<comment type="caution">
    <text evidence="9">The sequence shown here is derived from an EMBL/GenBank/DDBJ whole genome shotgun (WGS) entry which is preliminary data.</text>
</comment>
<feature type="region of interest" description="Disordered" evidence="6">
    <location>
        <begin position="137"/>
        <end position="292"/>
    </location>
</feature>
<evidence type="ECO:0000259" key="8">
    <source>
        <dbReference type="PROSITE" id="PS50238"/>
    </source>
</evidence>
<dbReference type="AlphaFoldDB" id="A0A0J9YHE0"/>
<dbReference type="PANTHER" id="PTHR23176:SF128">
    <property type="entry name" value="RHO GTPASE-ACTIVATING PROTEIN RGD1"/>
    <property type="match status" value="1"/>
</dbReference>
<proteinExistence type="predicted"/>
<organism evidence="9 10">
    <name type="scientific">Geotrichum candidum</name>
    <name type="common">Oospora lactis</name>
    <name type="synonym">Dipodascus geotrichum</name>
    <dbReference type="NCBI Taxonomy" id="1173061"/>
    <lineage>
        <taxon>Eukaryota</taxon>
        <taxon>Fungi</taxon>
        <taxon>Dikarya</taxon>
        <taxon>Ascomycota</taxon>
        <taxon>Saccharomycotina</taxon>
        <taxon>Dipodascomycetes</taxon>
        <taxon>Dipodascales</taxon>
        <taxon>Dipodascaceae</taxon>
        <taxon>Geotrichum</taxon>
    </lineage>
</organism>
<dbReference type="GO" id="GO:0005096">
    <property type="term" value="F:GTPase activator activity"/>
    <property type="evidence" value="ECO:0007669"/>
    <property type="project" value="UniProtKB-KW"/>
</dbReference>
<evidence type="ECO:0000259" key="7">
    <source>
        <dbReference type="PROSITE" id="PS50023"/>
    </source>
</evidence>
<feature type="region of interest" description="Disordered" evidence="6">
    <location>
        <begin position="761"/>
        <end position="781"/>
    </location>
</feature>
<feature type="coiled-coil region" evidence="5">
    <location>
        <begin position="486"/>
        <end position="548"/>
    </location>
</feature>
<feature type="compositionally biased region" description="Polar residues" evidence="6">
    <location>
        <begin position="761"/>
        <end position="770"/>
    </location>
</feature>
<dbReference type="SMART" id="SM00132">
    <property type="entry name" value="LIM"/>
    <property type="match status" value="2"/>
</dbReference>
<evidence type="ECO:0000313" key="9">
    <source>
        <dbReference type="EMBL" id="CDO51237.1"/>
    </source>
</evidence>
<feature type="domain" description="LIM zinc-binding" evidence="7">
    <location>
        <begin position="17"/>
        <end position="79"/>
    </location>
</feature>
<feature type="coiled-coil region" evidence="5">
    <location>
        <begin position="573"/>
        <end position="600"/>
    </location>
</feature>
<dbReference type="OrthoDB" id="19923at2759"/>
<feature type="domain" description="Rho-GAP" evidence="8">
    <location>
        <begin position="789"/>
        <end position="989"/>
    </location>
</feature>
<dbReference type="CDD" id="cd09395">
    <property type="entry name" value="LIM2_Rga"/>
    <property type="match status" value="1"/>
</dbReference>
<dbReference type="InterPro" id="IPR000198">
    <property type="entry name" value="RhoGAP_dom"/>
</dbReference>
<evidence type="ECO:0000256" key="6">
    <source>
        <dbReference type="SAM" id="MobiDB-lite"/>
    </source>
</evidence>
<dbReference type="GO" id="GO:0005933">
    <property type="term" value="C:cellular bud"/>
    <property type="evidence" value="ECO:0007669"/>
    <property type="project" value="UniProtKB-ARBA"/>
</dbReference>
<dbReference type="SMART" id="SM00324">
    <property type="entry name" value="RhoGAP"/>
    <property type="match status" value="1"/>
</dbReference>
<feature type="compositionally biased region" description="Polar residues" evidence="6">
    <location>
        <begin position="227"/>
        <end position="250"/>
    </location>
</feature>
<dbReference type="SUPFAM" id="SSF48350">
    <property type="entry name" value="GTPase activation domain, GAP"/>
    <property type="match status" value="1"/>
</dbReference>
<dbReference type="InterPro" id="IPR050729">
    <property type="entry name" value="Rho-GAP"/>
</dbReference>
<evidence type="ECO:0000256" key="5">
    <source>
        <dbReference type="SAM" id="Coils"/>
    </source>
</evidence>
<keyword evidence="1" id="KW-0343">GTPase activation</keyword>
<evidence type="ECO:0000256" key="1">
    <source>
        <dbReference type="ARBA" id="ARBA00022468"/>
    </source>
</evidence>
<dbReference type="GO" id="GO:0007165">
    <property type="term" value="P:signal transduction"/>
    <property type="evidence" value="ECO:0007669"/>
    <property type="project" value="InterPro"/>
</dbReference>
<dbReference type="Gene3D" id="2.10.110.10">
    <property type="entry name" value="Cysteine Rich Protein"/>
    <property type="match status" value="2"/>
</dbReference>
<dbReference type="InterPro" id="IPR001781">
    <property type="entry name" value="Znf_LIM"/>
</dbReference>
<feature type="region of interest" description="Disordered" evidence="6">
    <location>
        <begin position="419"/>
        <end position="482"/>
    </location>
</feature>
<evidence type="ECO:0000313" key="10">
    <source>
        <dbReference type="Proteomes" id="UP000242525"/>
    </source>
</evidence>
<dbReference type="CDD" id="cd09394">
    <property type="entry name" value="LIM1_Rga"/>
    <property type="match status" value="1"/>
</dbReference>
<gene>
    <name evidence="9" type="ORF">BN980_GECA01s02991g</name>
</gene>
<dbReference type="GO" id="GO:0046872">
    <property type="term" value="F:metal ion binding"/>
    <property type="evidence" value="ECO:0007669"/>
    <property type="project" value="UniProtKB-KW"/>
</dbReference>
<dbReference type="InterPro" id="IPR008936">
    <property type="entry name" value="Rho_GTPase_activation_prot"/>
</dbReference>
<dbReference type="Pfam" id="PF00620">
    <property type="entry name" value="RhoGAP"/>
    <property type="match status" value="1"/>
</dbReference>
<name>A0A0J9YHE0_GEOCN</name>
<dbReference type="PROSITE" id="PS00478">
    <property type="entry name" value="LIM_DOMAIN_1"/>
    <property type="match status" value="1"/>
</dbReference>
<dbReference type="CDD" id="cd00159">
    <property type="entry name" value="RhoGAP"/>
    <property type="match status" value="1"/>
</dbReference>
<accession>A0A0J9YHE0</accession>
<keyword evidence="10" id="KW-1185">Reference proteome</keyword>
<keyword evidence="4" id="KW-0440">LIM domain</keyword>
<reference evidence="9" key="1">
    <citation type="submission" date="2014-03" db="EMBL/GenBank/DDBJ databases">
        <authorList>
            <person name="Casaregola S."/>
        </authorList>
    </citation>
    <scope>NUCLEOTIDE SEQUENCE [LARGE SCALE GENOMIC DNA]</scope>
    <source>
        <strain evidence="9">CLIB 918</strain>
    </source>
</reference>
<sequence>MDDFQDTSSPNEHEEICYCKKCNLRLEEGKAYELGTDRWHADCFRCSSCNVQLDCNSSMLVHGNGLLICDNCTYLCTVCNKKIEDLAILTGDKAFCSSCFRCRNCNKKIEDLQYAQTPQGNFCIKCNQAILEQRKRSSLMRKKSSTHSKSQSLPGERSDFFNGNRMKTLPGPFEEKSLPSLPSMETSLQAPNPMLNSPPTFSTPANPALYPPRRLSHQPADFPRPRNPNSNWQPQKLQQQNISGLSSIPNNPVIPEDDAENSFEPETSISQSTLESSLNNNNTNTKNESGSQKNSMALLNEMPSSTLPLGVSPQSEFQSETLPDMDLSSEIGALRKSLDKLTPLNNSACLSDTSSRAGVYLEGSLQLNELSEKGQEILEKDPVIDSSKLVPERSGAPSYSSHRVPLDMISAAFNISSPINKYNRPRKNSDPILVNSARGPYSPPGDYTKRQKLASQHQRSVSDSNRGHQTTLNNYSNRYNLPDKQTNTIAHELAKAKKKIAELETKLSEPPRNSEKFASNISEKQKIIAGLEAQSEIATKELQLLEQACSKNTNLKEPVNLVSEFTKEVARIKATLQTEIEALLIQREELTERNSQLCKQHDESLEAITLMNMKNSQLLELHNELTRQIIEKYGSSTKLPHGVPVTKDFSEPLTSINFNGDASTVMSFAPDEPLVTILEGNDEKKEKQQVARRFWKRPTAAVSKGVKGFNKVFSPDHTSISAGPYSDVESAVSDAQSPNGNAASGVGLNIVMSGESINQKELTKNNSKRSGNGWFKGGPDNNKESSLKYPIEKRVQIENTKIPLIVTRCIQEVEQRGMLFEGIYRKSGARSQISAIEEAFEKTFDLNELDEKILTGDIAGITSAVKQYLNYLPVPLIPFDLYDQFVEAAATTPAASIPASTQAAPAAVEELRTVISTLPQAHRDTLQFVMAHLVKVSKLSDANLMTSRNLAVCFAPTIVRHHDGSRELRDMQARNDGTQFLMDYYSDIFVDPL</sequence>
<evidence type="ECO:0000256" key="3">
    <source>
        <dbReference type="ARBA" id="ARBA00022833"/>
    </source>
</evidence>
<dbReference type="Gene3D" id="1.10.555.10">
    <property type="entry name" value="Rho GTPase activation protein"/>
    <property type="match status" value="1"/>
</dbReference>
<protein>
    <submittedName>
        <fullName evidence="9">Similar to Saccharomyces cerevisiae YOR127W RGA1 GTPase-activating protein for the polarity-establishment protein Cdc42p</fullName>
    </submittedName>
</protein>
<keyword evidence="3 4" id="KW-0862">Zinc</keyword>
<feature type="compositionally biased region" description="Basic residues" evidence="6">
    <location>
        <begin position="137"/>
        <end position="146"/>
    </location>
</feature>
<dbReference type="PROSITE" id="PS50238">
    <property type="entry name" value="RHOGAP"/>
    <property type="match status" value="1"/>
</dbReference>
<dbReference type="Proteomes" id="UP000242525">
    <property type="component" value="Unassembled WGS sequence"/>
</dbReference>
<dbReference type="PROSITE" id="PS50023">
    <property type="entry name" value="LIM_DOMAIN_2"/>
    <property type="match status" value="1"/>
</dbReference>
<keyword evidence="2 4" id="KW-0479">Metal-binding</keyword>
<dbReference type="STRING" id="1173061.A0A0J9YHE0"/>
<feature type="compositionally biased region" description="Polar residues" evidence="6">
    <location>
        <begin position="453"/>
        <end position="482"/>
    </location>
</feature>
<evidence type="ECO:0000256" key="2">
    <source>
        <dbReference type="ARBA" id="ARBA00022723"/>
    </source>
</evidence>
<evidence type="ECO:0000256" key="4">
    <source>
        <dbReference type="PROSITE-ProRule" id="PRU00125"/>
    </source>
</evidence>
<feature type="compositionally biased region" description="Low complexity" evidence="6">
    <location>
        <begin position="270"/>
        <end position="291"/>
    </location>
</feature>
<keyword evidence="5" id="KW-0175">Coiled coil</keyword>
<feature type="compositionally biased region" description="Polar residues" evidence="6">
    <location>
        <begin position="183"/>
        <end position="205"/>
    </location>
</feature>
<dbReference type="EMBL" id="CCBN010000001">
    <property type="protein sequence ID" value="CDO51237.1"/>
    <property type="molecule type" value="Genomic_DNA"/>
</dbReference>
<dbReference type="PANTHER" id="PTHR23176">
    <property type="entry name" value="RHO/RAC/CDC GTPASE-ACTIVATING PROTEIN"/>
    <property type="match status" value="1"/>
</dbReference>
<dbReference type="GO" id="GO:0005938">
    <property type="term" value="C:cell cortex"/>
    <property type="evidence" value="ECO:0007669"/>
    <property type="project" value="UniProtKB-ARBA"/>
</dbReference>